<proteinExistence type="predicted"/>
<evidence type="ECO:0000313" key="1">
    <source>
        <dbReference type="EMBL" id="TWU15749.1"/>
    </source>
</evidence>
<comment type="caution">
    <text evidence="1">The sequence shown here is derived from an EMBL/GenBank/DDBJ whole genome shotgun (WGS) entry which is preliminary data.</text>
</comment>
<protein>
    <submittedName>
        <fullName evidence="1">Uncharacterized protein</fullName>
    </submittedName>
</protein>
<dbReference type="EMBL" id="SJPU01000002">
    <property type="protein sequence ID" value="TWU15749.1"/>
    <property type="molecule type" value="Genomic_DNA"/>
</dbReference>
<dbReference type="Proteomes" id="UP000319908">
    <property type="component" value="Unassembled WGS sequence"/>
</dbReference>
<sequence>MELPWLANTSDGFYPANRQCLTCGGDFSDGFAYLSGGGMLLSGDGQDSIHTERLKGFLHVGFHGRDSEMRDSGDFLLVDDVSYGQFDLNWCSIKCLRTALGQLLDDLETRISQQTPGEDEHQE</sequence>
<dbReference type="RefSeq" id="WP_146407549.1">
    <property type="nucleotide sequence ID" value="NZ_SJPU01000002.1"/>
</dbReference>
<dbReference type="AlphaFoldDB" id="A0A5C6BYQ2"/>
<accession>A0A5C6BYQ2</accession>
<name>A0A5C6BYQ2_9BACT</name>
<organism evidence="1 2">
    <name type="scientific">Allorhodopirellula heiligendammensis</name>
    <dbReference type="NCBI Taxonomy" id="2714739"/>
    <lineage>
        <taxon>Bacteria</taxon>
        <taxon>Pseudomonadati</taxon>
        <taxon>Planctomycetota</taxon>
        <taxon>Planctomycetia</taxon>
        <taxon>Pirellulales</taxon>
        <taxon>Pirellulaceae</taxon>
        <taxon>Allorhodopirellula</taxon>
    </lineage>
</organism>
<gene>
    <name evidence="1" type="ORF">Poly21_29510</name>
</gene>
<keyword evidence="2" id="KW-1185">Reference proteome</keyword>
<dbReference type="OrthoDB" id="9973424at2"/>
<evidence type="ECO:0000313" key="2">
    <source>
        <dbReference type="Proteomes" id="UP000319908"/>
    </source>
</evidence>
<reference evidence="1 2" key="1">
    <citation type="journal article" date="2020" name="Antonie Van Leeuwenhoek">
        <title>Rhodopirellula heiligendammensis sp. nov., Rhodopirellula pilleata sp. nov., and Rhodopirellula solitaria sp. nov. isolated from natural or artificial marine surfaces in Northern Germany and California, USA, and emended description of the genus Rhodopirellula.</title>
        <authorList>
            <person name="Kallscheuer N."/>
            <person name="Wiegand S."/>
            <person name="Jogler M."/>
            <person name="Boedeker C."/>
            <person name="Peeters S.H."/>
            <person name="Rast P."/>
            <person name="Heuer A."/>
            <person name="Jetten M.S.M."/>
            <person name="Rohde M."/>
            <person name="Jogler C."/>
        </authorList>
    </citation>
    <scope>NUCLEOTIDE SEQUENCE [LARGE SCALE GENOMIC DNA]</scope>
    <source>
        <strain evidence="1 2">Poly21</strain>
    </source>
</reference>